<protein>
    <submittedName>
        <fullName evidence="1">Uncharacterized protein</fullName>
    </submittedName>
</protein>
<keyword evidence="2" id="KW-1185">Reference proteome</keyword>
<name>A0A8H7E168_9EURO</name>
<dbReference type="Proteomes" id="UP000606974">
    <property type="component" value="Unassembled WGS sequence"/>
</dbReference>
<gene>
    <name evidence="1" type="ORF">GJ744_000626</name>
</gene>
<reference evidence="1" key="1">
    <citation type="submission" date="2020-02" db="EMBL/GenBank/DDBJ databases">
        <authorList>
            <person name="Palmer J.M."/>
        </authorList>
    </citation>
    <scope>NUCLEOTIDE SEQUENCE</scope>
    <source>
        <strain evidence="1">EPUS1.4</strain>
        <tissue evidence="1">Thallus</tissue>
    </source>
</reference>
<evidence type="ECO:0000313" key="1">
    <source>
        <dbReference type="EMBL" id="KAF7505617.1"/>
    </source>
</evidence>
<proteinExistence type="predicted"/>
<evidence type="ECO:0000313" key="2">
    <source>
        <dbReference type="Proteomes" id="UP000606974"/>
    </source>
</evidence>
<sequence>MLTSETQSGAFNWRKMFVLGASTCKQQISHTAPFNALHPSTPPITSLNNTIFLQSTNRLIFDLSCRVVPRHQKFSALRRNQLHACPWHTPSSPLRTISQIICGRHP</sequence>
<dbReference type="EMBL" id="JAACFV010000105">
    <property type="protein sequence ID" value="KAF7505617.1"/>
    <property type="molecule type" value="Genomic_DNA"/>
</dbReference>
<dbReference type="AlphaFoldDB" id="A0A8H7E168"/>
<comment type="caution">
    <text evidence="1">The sequence shown here is derived from an EMBL/GenBank/DDBJ whole genome shotgun (WGS) entry which is preliminary data.</text>
</comment>
<organism evidence="1 2">
    <name type="scientific">Endocarpon pusillum</name>
    <dbReference type="NCBI Taxonomy" id="364733"/>
    <lineage>
        <taxon>Eukaryota</taxon>
        <taxon>Fungi</taxon>
        <taxon>Dikarya</taxon>
        <taxon>Ascomycota</taxon>
        <taxon>Pezizomycotina</taxon>
        <taxon>Eurotiomycetes</taxon>
        <taxon>Chaetothyriomycetidae</taxon>
        <taxon>Verrucariales</taxon>
        <taxon>Verrucariaceae</taxon>
        <taxon>Endocarpon</taxon>
    </lineage>
</organism>
<accession>A0A8H7E168</accession>